<feature type="chain" id="PRO_5007652906" evidence="1">
    <location>
        <begin position="31"/>
        <end position="283"/>
    </location>
</feature>
<name>E0W588_PHYSO</name>
<evidence type="ECO:0000256" key="1">
    <source>
        <dbReference type="SAM" id="SignalP"/>
    </source>
</evidence>
<dbReference type="EMBL" id="JN254403">
    <property type="protein sequence ID" value="AEK81216.1"/>
    <property type="molecule type" value="Genomic_DNA"/>
</dbReference>
<organism evidence="3">
    <name type="scientific">Phytophthora sojae</name>
    <name type="common">Soybean stem and root rot agent</name>
    <name type="synonym">Phytophthora megasperma f. sp. glycines</name>
    <dbReference type="NCBI Taxonomy" id="67593"/>
    <lineage>
        <taxon>Eukaryota</taxon>
        <taxon>Sar</taxon>
        <taxon>Stramenopiles</taxon>
        <taxon>Oomycota</taxon>
        <taxon>Peronosporomycetes</taxon>
        <taxon>Peronosporales</taxon>
        <taxon>Peronosporaceae</taxon>
        <taxon>Phytophthora</taxon>
    </lineage>
</organism>
<accession>E0W588</accession>
<protein>
    <submittedName>
        <fullName evidence="3">Avh345</fullName>
    </submittedName>
</protein>
<dbReference type="RefSeq" id="XP_009537327.1">
    <property type="nucleotide sequence ID" value="XM_009539032.1"/>
</dbReference>
<dbReference type="AlphaFoldDB" id="E0W588"/>
<dbReference type="SMR" id="E0W588"/>
<dbReference type="VEuPathDB" id="FungiDB:PHYSODRAFT_288950"/>
<proteinExistence type="predicted"/>
<reference evidence="3" key="1">
    <citation type="journal article" date="2011" name="Plant Cell">
        <title>Transcriptional programming and functional interactions within the Phytophthora sojae RXLR effector repertoire.</title>
        <authorList>
            <person name="Wang Q."/>
            <person name="Han C."/>
            <person name="Ferreira A.O."/>
            <person name="Yu X."/>
            <person name="Ye W."/>
            <person name="Tripathy S."/>
            <person name="Kale S.D."/>
            <person name="Gu B."/>
            <person name="Sheng Y."/>
            <person name="Sui Y."/>
            <person name="Wang X."/>
            <person name="Zhang Z."/>
            <person name="Cheng B."/>
            <person name="Dong S."/>
            <person name="Shan W."/>
            <person name="Zheng X."/>
            <person name="Dou D."/>
            <person name="Tyler B.M."/>
            <person name="Wang Y."/>
        </authorList>
    </citation>
    <scope>NUCLEOTIDE SEQUENCE</scope>
    <source>
        <strain evidence="2">P7064</strain>
        <strain evidence="3">P7076</strain>
    </source>
</reference>
<keyword evidence="1" id="KW-0732">Signal</keyword>
<dbReference type="OMA" id="SAMLTIW"/>
<evidence type="ECO:0000313" key="2">
    <source>
        <dbReference type="EMBL" id="AEK81214.1"/>
    </source>
</evidence>
<gene>
    <name evidence="3" type="primary">Avh</name>
</gene>
<dbReference type="KEGG" id="psoj:PHYSODRAFT_288950"/>
<feature type="signal peptide" evidence="1">
    <location>
        <begin position="1"/>
        <end position="30"/>
    </location>
</feature>
<evidence type="ECO:0000313" key="3">
    <source>
        <dbReference type="EMBL" id="AEK81216.1"/>
    </source>
</evidence>
<dbReference type="EMBL" id="JN254401">
    <property type="protein sequence ID" value="AEK81214.1"/>
    <property type="molecule type" value="Genomic_DNA"/>
</dbReference>
<sequence>MRTQLVPAARLHRITLVAVVTLLASALVVATDCRRIIIVNSGTSESVLGVTGSKRQLRARKHQGDEFPENRGLNFNKVPGVANVLQKLSKNPAKELEAEQLFLKLNLANAKSTLFENPQFQAWSARVVKGHQTKPEAAQTAIAATLTKQLGDEALAKMIAAAKEVEGTKSMAAQLEQAQLKSNERNANYVFQVLKLHKETCSLLWNPLLNTWASYAKMLKADPPMLLFDKMKAHYSDATIANLLASAKRENAAPFIVDDVENLLFDTWMAKDRLGTRFSRFWD</sequence>
<dbReference type="OrthoDB" id="10349066at2759"/>